<keyword evidence="9" id="KW-0152">Cholesterol biosynthesis</keyword>
<dbReference type="EMBL" id="JANEYG010000001">
    <property type="protein sequence ID" value="KAJ8926021.1"/>
    <property type="molecule type" value="Genomic_DNA"/>
</dbReference>
<feature type="non-terminal residue" evidence="16">
    <location>
        <position position="1"/>
    </location>
</feature>
<evidence type="ECO:0000256" key="2">
    <source>
        <dbReference type="ARBA" id="ARBA00001946"/>
    </source>
</evidence>
<dbReference type="PROSITE" id="PS51462">
    <property type="entry name" value="NUDIX"/>
    <property type="match status" value="1"/>
</dbReference>
<keyword evidence="9" id="KW-0153">Cholesterol metabolism</keyword>
<dbReference type="EC" id="5.3.3.2" evidence="6"/>
<dbReference type="GO" id="GO:0004452">
    <property type="term" value="F:isopentenyl-diphosphate delta-isomerase activity"/>
    <property type="evidence" value="ECO:0007669"/>
    <property type="project" value="UniProtKB-EC"/>
</dbReference>
<dbReference type="CDD" id="cd02885">
    <property type="entry name" value="NUDIX_IPP_Isomerase"/>
    <property type="match status" value="1"/>
</dbReference>
<evidence type="ECO:0000256" key="12">
    <source>
        <dbReference type="ARBA" id="ARBA00023098"/>
    </source>
</evidence>
<dbReference type="InterPro" id="IPR011876">
    <property type="entry name" value="IsopentenylPP_isomerase_typ1"/>
</dbReference>
<keyword evidence="14" id="KW-0413">Isomerase</keyword>
<dbReference type="GO" id="GO:0006695">
    <property type="term" value="P:cholesterol biosynthetic process"/>
    <property type="evidence" value="ECO:0007669"/>
    <property type="project" value="UniProtKB-KW"/>
</dbReference>
<dbReference type="PIRSF" id="PIRSF018427">
    <property type="entry name" value="Isopntndiph_ism"/>
    <property type="match status" value="1"/>
</dbReference>
<evidence type="ECO:0000256" key="13">
    <source>
        <dbReference type="ARBA" id="ARBA00023229"/>
    </source>
</evidence>
<evidence type="ECO:0000256" key="3">
    <source>
        <dbReference type="ARBA" id="ARBA00003951"/>
    </source>
</evidence>
<keyword evidence="9" id="KW-0756">Sterol biosynthesis</keyword>
<organism evidence="16 17">
    <name type="scientific">Exocentrus adspersus</name>
    <dbReference type="NCBI Taxonomy" id="1586481"/>
    <lineage>
        <taxon>Eukaryota</taxon>
        <taxon>Metazoa</taxon>
        <taxon>Ecdysozoa</taxon>
        <taxon>Arthropoda</taxon>
        <taxon>Hexapoda</taxon>
        <taxon>Insecta</taxon>
        <taxon>Pterygota</taxon>
        <taxon>Neoptera</taxon>
        <taxon>Endopterygota</taxon>
        <taxon>Coleoptera</taxon>
        <taxon>Polyphaga</taxon>
        <taxon>Cucujiformia</taxon>
        <taxon>Chrysomeloidea</taxon>
        <taxon>Cerambycidae</taxon>
        <taxon>Lamiinae</taxon>
        <taxon>Acanthocinini</taxon>
        <taxon>Exocentrus</taxon>
    </lineage>
</organism>
<sequence>HFYCITMLTIITLRRITSKVVSRSLFSTAVKSKRNVDPVQESFLEEKCFLVDEKDSIIGQASKRDCHLVRKDGDILLHRAFSVFLFNKKRRFAVTEAITYPNMYTNTCCSHPVADFAGEDEEADAIGVRRAARRRLNYELGIPLEQIPLENLNYITRIYYKDEGNGKWGEHEIDYVLFFQGDVKVKPNSNEISEISFVPRNELDDYIPTLSGPMTPWFQMILKHRLRFWWDNLDNLEEIRDHKNILKLKL</sequence>
<keyword evidence="17" id="KW-1185">Reference proteome</keyword>
<evidence type="ECO:0000259" key="15">
    <source>
        <dbReference type="PROSITE" id="PS51462"/>
    </source>
</evidence>
<evidence type="ECO:0000256" key="9">
    <source>
        <dbReference type="ARBA" id="ARBA00022778"/>
    </source>
</evidence>
<keyword evidence="9" id="KW-1207">Sterol metabolism</keyword>
<keyword evidence="9" id="KW-0753">Steroid metabolism</keyword>
<keyword evidence="10" id="KW-0460">Magnesium</keyword>
<evidence type="ECO:0000256" key="6">
    <source>
        <dbReference type="ARBA" id="ARBA00012057"/>
    </source>
</evidence>
<keyword evidence="12" id="KW-0443">Lipid metabolism</keyword>
<dbReference type="GO" id="GO:0005737">
    <property type="term" value="C:cytoplasm"/>
    <property type="evidence" value="ECO:0007669"/>
    <property type="project" value="TreeGrafter"/>
</dbReference>
<comment type="function">
    <text evidence="3">Catalyzes the 1,3-allylic rearrangement of the homoallylic substrate isopentenyl (IPP) to its highly electrophilic allylic isomer, dimethylallyl diphosphate (DMAPP).</text>
</comment>
<dbReference type="FunFam" id="3.90.79.10:FF:000012">
    <property type="entry name" value="Isopentenyl-diphosphate Delta-isomerase 1"/>
    <property type="match status" value="1"/>
</dbReference>
<evidence type="ECO:0000256" key="4">
    <source>
        <dbReference type="ARBA" id="ARBA00004826"/>
    </source>
</evidence>
<keyword evidence="8" id="KW-0479">Metal-binding</keyword>
<accession>A0AAV8WJS5</accession>
<dbReference type="PANTHER" id="PTHR10885">
    <property type="entry name" value="ISOPENTENYL-DIPHOSPHATE DELTA-ISOMERASE"/>
    <property type="match status" value="1"/>
</dbReference>
<comment type="catalytic activity">
    <reaction evidence="1">
        <text>isopentenyl diphosphate = dimethylallyl diphosphate</text>
        <dbReference type="Rhea" id="RHEA:23284"/>
        <dbReference type="ChEBI" id="CHEBI:57623"/>
        <dbReference type="ChEBI" id="CHEBI:128769"/>
        <dbReference type="EC" id="5.3.3.2"/>
    </reaction>
</comment>
<dbReference type="Pfam" id="PF00293">
    <property type="entry name" value="NUDIX"/>
    <property type="match status" value="1"/>
</dbReference>
<reference evidence="16 17" key="1">
    <citation type="journal article" date="2023" name="Insect Mol. Biol.">
        <title>Genome sequencing provides insights into the evolution of gene families encoding plant cell wall-degrading enzymes in longhorned beetles.</title>
        <authorList>
            <person name="Shin N.R."/>
            <person name="Okamura Y."/>
            <person name="Kirsch R."/>
            <person name="Pauchet Y."/>
        </authorList>
    </citation>
    <scope>NUCLEOTIDE SEQUENCE [LARGE SCALE GENOMIC DNA]</scope>
    <source>
        <strain evidence="16">EAD_L_NR</strain>
    </source>
</reference>
<evidence type="ECO:0000256" key="7">
    <source>
        <dbReference type="ARBA" id="ARBA00022516"/>
    </source>
</evidence>
<evidence type="ECO:0000313" key="17">
    <source>
        <dbReference type="Proteomes" id="UP001159042"/>
    </source>
</evidence>
<keyword evidence="11" id="KW-0752">Steroid biosynthesis</keyword>
<keyword evidence="7" id="KW-0444">Lipid biosynthesis</keyword>
<dbReference type="NCBIfam" id="TIGR02150">
    <property type="entry name" value="IPP_isom_1"/>
    <property type="match status" value="1"/>
</dbReference>
<evidence type="ECO:0000256" key="8">
    <source>
        <dbReference type="ARBA" id="ARBA00022723"/>
    </source>
</evidence>
<dbReference type="Proteomes" id="UP001159042">
    <property type="component" value="Unassembled WGS sequence"/>
</dbReference>
<protein>
    <recommendedName>
        <fullName evidence="6">isopentenyl-diphosphate Delta-isomerase</fullName>
        <ecNumber evidence="6">5.3.3.2</ecNumber>
    </recommendedName>
</protein>
<comment type="similarity">
    <text evidence="5">Belongs to the IPP isomerase type 1 family.</text>
</comment>
<proteinExistence type="inferred from homology"/>
<gene>
    <name evidence="16" type="ORF">NQ315_009876</name>
</gene>
<dbReference type="Gene3D" id="3.90.79.10">
    <property type="entry name" value="Nucleoside Triphosphate Pyrophosphohydrolase"/>
    <property type="match status" value="1"/>
</dbReference>
<keyword evidence="13" id="KW-0414">Isoprene biosynthesis</keyword>
<evidence type="ECO:0000256" key="11">
    <source>
        <dbReference type="ARBA" id="ARBA00022955"/>
    </source>
</evidence>
<evidence type="ECO:0000256" key="1">
    <source>
        <dbReference type="ARBA" id="ARBA00000374"/>
    </source>
</evidence>
<dbReference type="GO" id="GO:0009240">
    <property type="term" value="P:isopentenyl diphosphate biosynthetic process"/>
    <property type="evidence" value="ECO:0007669"/>
    <property type="project" value="TreeGrafter"/>
</dbReference>
<comment type="pathway">
    <text evidence="4">Isoprenoid biosynthesis; dimethylallyl diphosphate biosynthesis; dimethylallyl diphosphate from isopentenyl diphosphate: step 1/1.</text>
</comment>
<evidence type="ECO:0000256" key="5">
    <source>
        <dbReference type="ARBA" id="ARBA00007579"/>
    </source>
</evidence>
<evidence type="ECO:0000313" key="16">
    <source>
        <dbReference type="EMBL" id="KAJ8926021.1"/>
    </source>
</evidence>
<evidence type="ECO:0000256" key="14">
    <source>
        <dbReference type="ARBA" id="ARBA00023235"/>
    </source>
</evidence>
<dbReference type="AlphaFoldDB" id="A0AAV8WJS5"/>
<feature type="domain" description="Nudix hydrolase" evidence="15">
    <location>
        <begin position="76"/>
        <end position="220"/>
    </location>
</feature>
<dbReference type="InterPro" id="IPR000086">
    <property type="entry name" value="NUDIX_hydrolase_dom"/>
</dbReference>
<dbReference type="SUPFAM" id="SSF55811">
    <property type="entry name" value="Nudix"/>
    <property type="match status" value="1"/>
</dbReference>
<dbReference type="GO" id="GO:0046872">
    <property type="term" value="F:metal ion binding"/>
    <property type="evidence" value="ECO:0007669"/>
    <property type="project" value="UniProtKB-KW"/>
</dbReference>
<comment type="cofactor">
    <cofactor evidence="2">
        <name>Mg(2+)</name>
        <dbReference type="ChEBI" id="CHEBI:18420"/>
    </cofactor>
</comment>
<dbReference type="PANTHER" id="PTHR10885:SF0">
    <property type="entry name" value="ISOPENTENYL-DIPHOSPHATE DELTA-ISOMERASE"/>
    <property type="match status" value="1"/>
</dbReference>
<comment type="caution">
    <text evidence="16">The sequence shown here is derived from an EMBL/GenBank/DDBJ whole genome shotgun (WGS) entry which is preliminary data.</text>
</comment>
<name>A0AAV8WJS5_9CUCU</name>
<dbReference type="InterPro" id="IPR015797">
    <property type="entry name" value="NUDIX_hydrolase-like_dom_sf"/>
</dbReference>
<evidence type="ECO:0000256" key="10">
    <source>
        <dbReference type="ARBA" id="ARBA00022842"/>
    </source>
</evidence>